<dbReference type="RefSeq" id="WP_161823273.1">
    <property type="nucleotide sequence ID" value="NZ_LSRS01000009.1"/>
</dbReference>
<dbReference type="Pfam" id="PF11085">
    <property type="entry name" value="YqhR"/>
    <property type="match status" value="1"/>
</dbReference>
<reference evidence="2" key="1">
    <citation type="submission" date="2016-02" db="EMBL/GenBank/DDBJ databases">
        <title>Draft Genome Sequence of Sporotomaculum syntrophicum Strain FB, a Syntrophic Benzoate Degrader.</title>
        <authorList>
            <person name="Nobu M.K."/>
            <person name="Narihiro T."/>
            <person name="Qiu Y.-L."/>
            <person name="Ohashi A."/>
            <person name="Liu W.-T."/>
            <person name="Yuji S."/>
        </authorList>
    </citation>
    <scope>NUCLEOTIDE SEQUENCE</scope>
    <source>
        <strain evidence="2">FB</strain>
    </source>
</reference>
<sequence length="151" mass="16689">MFIKDTITRGFVAGIMAGVLMNIVSYISFYLNIASLRFLDWPSIIITGHSPANTLSALYFLLVQLIFVGFLGSIFALLITRVTTSMNHLFKGFLFGVISWFTIYGLTYLADVPKLTPLDMGTAVTDFIGAIVFGIVLAESLNKLDTKYDLL</sequence>
<proteinExistence type="predicted"/>
<dbReference type="OrthoDB" id="1796762at2"/>
<gene>
    <name evidence="2" type="ORF">SPSYN_03013</name>
</gene>
<keyword evidence="1" id="KW-1133">Transmembrane helix</keyword>
<evidence type="ECO:0000313" key="2">
    <source>
        <dbReference type="EMBL" id="KAF1083857.1"/>
    </source>
</evidence>
<organism evidence="2 3">
    <name type="scientific">Sporotomaculum syntrophicum</name>
    <dbReference type="NCBI Taxonomy" id="182264"/>
    <lineage>
        <taxon>Bacteria</taxon>
        <taxon>Bacillati</taxon>
        <taxon>Bacillota</taxon>
        <taxon>Clostridia</taxon>
        <taxon>Eubacteriales</taxon>
        <taxon>Desulfallaceae</taxon>
        <taxon>Sporotomaculum</taxon>
    </lineage>
</organism>
<feature type="transmembrane region" description="Helical" evidence="1">
    <location>
        <begin position="12"/>
        <end position="33"/>
    </location>
</feature>
<name>A0A9D2WNR6_9FIRM</name>
<keyword evidence="1" id="KW-0812">Transmembrane</keyword>
<accession>A0A9D2WNR6</accession>
<keyword evidence="3" id="KW-1185">Reference proteome</keyword>
<dbReference type="EMBL" id="LSRS01000009">
    <property type="protein sequence ID" value="KAF1083857.1"/>
    <property type="molecule type" value="Genomic_DNA"/>
</dbReference>
<evidence type="ECO:0008006" key="4">
    <source>
        <dbReference type="Google" id="ProtNLM"/>
    </source>
</evidence>
<keyword evidence="1" id="KW-0472">Membrane</keyword>
<dbReference type="InterPro" id="IPR024563">
    <property type="entry name" value="YqhR"/>
</dbReference>
<feature type="transmembrane region" description="Helical" evidence="1">
    <location>
        <begin position="57"/>
        <end position="80"/>
    </location>
</feature>
<feature type="transmembrane region" description="Helical" evidence="1">
    <location>
        <begin position="122"/>
        <end position="141"/>
    </location>
</feature>
<protein>
    <recommendedName>
        <fullName evidence="4">Membrane protein YqhR</fullName>
    </recommendedName>
</protein>
<feature type="transmembrane region" description="Helical" evidence="1">
    <location>
        <begin position="92"/>
        <end position="110"/>
    </location>
</feature>
<evidence type="ECO:0000313" key="3">
    <source>
        <dbReference type="Proteomes" id="UP000798488"/>
    </source>
</evidence>
<evidence type="ECO:0000256" key="1">
    <source>
        <dbReference type="SAM" id="Phobius"/>
    </source>
</evidence>
<comment type="caution">
    <text evidence="2">The sequence shown here is derived from an EMBL/GenBank/DDBJ whole genome shotgun (WGS) entry which is preliminary data.</text>
</comment>
<dbReference type="AlphaFoldDB" id="A0A9D2WNR6"/>
<dbReference type="Proteomes" id="UP000798488">
    <property type="component" value="Unassembled WGS sequence"/>
</dbReference>